<dbReference type="Gene3D" id="3.90.550.10">
    <property type="entry name" value="Spore Coat Polysaccharide Biosynthesis Protein SpsA, Chain A"/>
    <property type="match status" value="1"/>
</dbReference>
<evidence type="ECO:0000313" key="3">
    <source>
        <dbReference type="Proteomes" id="UP000249818"/>
    </source>
</evidence>
<dbReference type="InterPro" id="IPR029044">
    <property type="entry name" value="Nucleotide-diphossugar_trans"/>
</dbReference>
<dbReference type="PANTHER" id="PTHR43777">
    <property type="entry name" value="MOLYBDENUM COFACTOR CYTIDYLYLTRANSFERASE"/>
    <property type="match status" value="1"/>
</dbReference>
<dbReference type="SUPFAM" id="SSF53448">
    <property type="entry name" value="Nucleotide-diphospho-sugar transferases"/>
    <property type="match status" value="1"/>
</dbReference>
<dbReference type="CDD" id="cd04182">
    <property type="entry name" value="GT_2_like_f"/>
    <property type="match status" value="1"/>
</dbReference>
<evidence type="ECO:0000313" key="2">
    <source>
        <dbReference type="EMBL" id="SQD92940.1"/>
    </source>
</evidence>
<dbReference type="KEGG" id="bana:BARAN1_0916"/>
<dbReference type="OrthoDB" id="9797742at2"/>
<gene>
    <name evidence="2" type="ORF">BARAN1_0916</name>
</gene>
<dbReference type="Proteomes" id="UP000249818">
    <property type="component" value="Chromosome BARAN1"/>
</dbReference>
<accession>A0A2X3L2A5</accession>
<keyword evidence="3" id="KW-1185">Reference proteome</keyword>
<dbReference type="Pfam" id="PF12804">
    <property type="entry name" value="NTP_transf_3"/>
    <property type="match status" value="1"/>
</dbReference>
<dbReference type="AlphaFoldDB" id="A0A2X3L2A5"/>
<evidence type="ECO:0000259" key="1">
    <source>
        <dbReference type="Pfam" id="PF12804"/>
    </source>
</evidence>
<dbReference type="InterPro" id="IPR025877">
    <property type="entry name" value="MobA-like_NTP_Trfase"/>
</dbReference>
<dbReference type="GO" id="GO:0016779">
    <property type="term" value="F:nucleotidyltransferase activity"/>
    <property type="evidence" value="ECO:0007669"/>
    <property type="project" value="UniProtKB-ARBA"/>
</dbReference>
<protein>
    <submittedName>
        <fullName evidence="2">Putative Molybdopterin-guanine dinucleotide biosynthesis protein A</fullName>
    </submittedName>
</protein>
<dbReference type="RefSeq" id="WP_122031285.1">
    <property type="nucleotide sequence ID" value="NZ_LS483254.1"/>
</dbReference>
<dbReference type="PANTHER" id="PTHR43777:SF1">
    <property type="entry name" value="MOLYBDENUM COFACTOR CYTIDYLYLTRANSFERASE"/>
    <property type="match status" value="1"/>
</dbReference>
<reference evidence="3" key="1">
    <citation type="submission" date="2018-05" db="EMBL/GenBank/DDBJ databases">
        <authorList>
            <person name="Hao L."/>
        </authorList>
    </citation>
    <scope>NUCLEOTIDE SEQUENCE [LARGE SCALE GENOMIC DNA]</scope>
</reference>
<organism evidence="2 3">
    <name type="scientific">Candidatus Bipolaricaulis anaerobius</name>
    <dbReference type="NCBI Taxonomy" id="2026885"/>
    <lineage>
        <taxon>Bacteria</taxon>
        <taxon>Candidatus Bipolaricaulota</taxon>
        <taxon>Candidatus Bipolaricaulia</taxon>
        <taxon>Candidatus Bipolaricaulales</taxon>
        <taxon>Candidatus Bipolaricaulaceae</taxon>
        <taxon>Candidatus Bipolaricaulis</taxon>
    </lineage>
</organism>
<feature type="domain" description="MobA-like NTP transferase" evidence="1">
    <location>
        <begin position="3"/>
        <end position="161"/>
    </location>
</feature>
<name>A0A2X3L2A5_9BACT</name>
<sequence>MTGVVLAAGEGRRMGRPKLLVPVEGRPLLSWVVDLVERLPVDERLIVLGAEATAIREAFFSSRGEGAHLPWHLVVNEDWHDGMGSSLRRAAEAVAGGMLVFLGDMPWVPEAAARAVLGRAGDRPVAPAYRGRRGFPVYLPPSLRPALLQLSGDRGARGLVGDCEVIPWDDPGVVRDVDAPEDLPGRVRDRGPA</sequence>
<dbReference type="EMBL" id="LS483254">
    <property type="protein sequence ID" value="SQD92940.1"/>
    <property type="molecule type" value="Genomic_DNA"/>
</dbReference>
<proteinExistence type="predicted"/>